<proteinExistence type="predicted"/>
<name>A0A1K2IU60_9FLAO</name>
<evidence type="ECO:0000313" key="2">
    <source>
        <dbReference type="Proteomes" id="UP000182034"/>
    </source>
</evidence>
<keyword evidence="2" id="KW-1185">Reference proteome</keyword>
<dbReference type="Proteomes" id="UP000182034">
    <property type="component" value="Unassembled WGS sequence"/>
</dbReference>
<dbReference type="RefSeq" id="WP_072411043.1">
    <property type="nucleotide sequence ID" value="NZ_FPKW01000012.1"/>
</dbReference>
<evidence type="ECO:0008006" key="3">
    <source>
        <dbReference type="Google" id="ProtNLM"/>
    </source>
</evidence>
<accession>A0A1K2IU60</accession>
<dbReference type="EMBL" id="FPKW01000012">
    <property type="protein sequence ID" value="SFZ95720.1"/>
    <property type="molecule type" value="Genomic_DNA"/>
</dbReference>
<dbReference type="OrthoDB" id="7432683at2"/>
<gene>
    <name evidence="1" type="ORF">SAMN05216324_11241</name>
</gene>
<dbReference type="STRING" id="1612149.SAMN05216324_11241"/>
<reference evidence="2" key="1">
    <citation type="submission" date="2016-10" db="EMBL/GenBank/DDBJ databases">
        <authorList>
            <person name="Varghese N."/>
            <person name="Submissions S."/>
        </authorList>
    </citation>
    <scope>NUCLEOTIDE SEQUENCE [LARGE SCALE GENOMIC DNA]</scope>
    <source>
        <strain evidence="2">SUR2</strain>
    </source>
</reference>
<sequence>MKPFLRIEKPCEESLEKMHDLPDGKFCDLCSKKVLDLSNLNDSEILNIIQQNKGEKFCGIVFKNQINRSLQPKISFSQNHHSRKTTFTKIAAGVILTASIFNSYPAQTKTVTKTEFVFSKSKIFKENTKEEDKTGDGNMIISGKVLIKGTNKPGPQTTVHFITPSRIYSAKTDIKGFYNLKVPKESIKAENLLEFTPEDDDYEGRLMIFNKEELFKKNAIYLAENDARKQYGDISAEGFYANEKSLVLLEGKKLDYKLFNKSLSLFSNKYEVYYIPKAFIKVFTPDEKIEDLFITFVK</sequence>
<dbReference type="AlphaFoldDB" id="A0A1K2IU60"/>
<protein>
    <recommendedName>
        <fullName evidence="3">CarboxypepD_reg-like domain-containing protein</fullName>
    </recommendedName>
</protein>
<organism evidence="1 2">
    <name type="scientific">Chryseobacterium limigenitum</name>
    <dbReference type="NCBI Taxonomy" id="1612149"/>
    <lineage>
        <taxon>Bacteria</taxon>
        <taxon>Pseudomonadati</taxon>
        <taxon>Bacteroidota</taxon>
        <taxon>Flavobacteriia</taxon>
        <taxon>Flavobacteriales</taxon>
        <taxon>Weeksellaceae</taxon>
        <taxon>Chryseobacterium group</taxon>
        <taxon>Chryseobacterium</taxon>
    </lineage>
</organism>
<evidence type="ECO:0000313" key="1">
    <source>
        <dbReference type="EMBL" id="SFZ95720.1"/>
    </source>
</evidence>